<dbReference type="EMBL" id="JAQMWT010000493">
    <property type="protein sequence ID" value="KAJ8600608.1"/>
    <property type="molecule type" value="Genomic_DNA"/>
</dbReference>
<dbReference type="PANTHER" id="PTHR43827:SF3">
    <property type="entry name" value="NADP-DEPENDENT OXIDOREDUCTASE DOMAIN-CONTAINING PROTEIN"/>
    <property type="match status" value="1"/>
</dbReference>
<evidence type="ECO:0000256" key="4">
    <source>
        <dbReference type="SAM" id="Phobius"/>
    </source>
</evidence>
<dbReference type="PROSITE" id="PS00062">
    <property type="entry name" value="ALDOKETO_REDUCTASE_2"/>
    <property type="match status" value="1"/>
</dbReference>
<accession>A0AAD7UBH6</accession>
<dbReference type="InterPro" id="IPR023210">
    <property type="entry name" value="NADP_OxRdtase_dom"/>
</dbReference>
<sequence length="316" mass="35541">MAAAIPVVGLGTSRLLEREILGGIEAGARHLDCARFYGNEASVGRAIAASGVPRPEFFITTKVWPDWMRRVRESVEESLRDLQTSYVDLLLLHWPVAWYPNRPFSRDRTLDFARDVWPRMADLVREGKVRALGVSNFDQAQLSPLLGLDPPCAVNQIESHPAFHNDRLVEFCRANSILCVAWGPLGKGRVPAELEIIARSRRCSPEQVALRWNLDRGLVVIPRSSNPRNVRSNLEADALSPLDDDERRLVQACDRGRRRFPDVVGIWPATAHPLALALGFLLHCVASLLFYLFPLDLVALSTRRALKRELLLNTYL</sequence>
<dbReference type="Pfam" id="PF00248">
    <property type="entry name" value="Aldo_ket_red"/>
    <property type="match status" value="1"/>
</dbReference>
<dbReference type="InterPro" id="IPR036812">
    <property type="entry name" value="NAD(P)_OxRdtase_dom_sf"/>
</dbReference>
<keyword evidence="3" id="KW-0560">Oxidoreductase</keyword>
<keyword evidence="7" id="KW-1185">Reference proteome</keyword>
<dbReference type="GO" id="GO:0016616">
    <property type="term" value="F:oxidoreductase activity, acting on the CH-OH group of donors, NAD or NADP as acceptor"/>
    <property type="evidence" value="ECO:0007669"/>
    <property type="project" value="UniProtKB-ARBA"/>
</dbReference>
<dbReference type="CDD" id="cd19071">
    <property type="entry name" value="AKR_AKR1-5-like"/>
    <property type="match status" value="1"/>
</dbReference>
<evidence type="ECO:0000313" key="6">
    <source>
        <dbReference type="EMBL" id="KAJ8600608.1"/>
    </source>
</evidence>
<dbReference type="InterPro" id="IPR018170">
    <property type="entry name" value="Aldo/ket_reductase_CS"/>
</dbReference>
<reference evidence="6" key="1">
    <citation type="submission" date="2023-01" db="EMBL/GenBank/DDBJ databases">
        <title>Metagenome sequencing of chrysophaentin producing Chrysophaeum taylorii.</title>
        <authorList>
            <person name="Davison J."/>
            <person name="Bewley C."/>
        </authorList>
    </citation>
    <scope>NUCLEOTIDE SEQUENCE</scope>
    <source>
        <strain evidence="6">NIES-1699</strain>
    </source>
</reference>
<evidence type="ECO:0000313" key="7">
    <source>
        <dbReference type="Proteomes" id="UP001230188"/>
    </source>
</evidence>
<dbReference type="InterPro" id="IPR020471">
    <property type="entry name" value="AKR"/>
</dbReference>
<dbReference type="SUPFAM" id="SSF51430">
    <property type="entry name" value="NAD(P)-linked oxidoreductase"/>
    <property type="match status" value="1"/>
</dbReference>
<dbReference type="Gene3D" id="3.20.20.100">
    <property type="entry name" value="NADP-dependent oxidoreductase domain"/>
    <property type="match status" value="1"/>
</dbReference>
<feature type="transmembrane region" description="Helical" evidence="4">
    <location>
        <begin position="274"/>
        <end position="300"/>
    </location>
</feature>
<keyword evidence="4" id="KW-1133">Transmembrane helix</keyword>
<dbReference type="PANTHER" id="PTHR43827">
    <property type="entry name" value="2,5-DIKETO-D-GLUCONIC ACID REDUCTASE"/>
    <property type="match status" value="1"/>
</dbReference>
<proteinExistence type="inferred from homology"/>
<evidence type="ECO:0000259" key="5">
    <source>
        <dbReference type="Pfam" id="PF00248"/>
    </source>
</evidence>
<organism evidence="6 7">
    <name type="scientific">Chrysophaeum taylorii</name>
    <dbReference type="NCBI Taxonomy" id="2483200"/>
    <lineage>
        <taxon>Eukaryota</taxon>
        <taxon>Sar</taxon>
        <taxon>Stramenopiles</taxon>
        <taxon>Ochrophyta</taxon>
        <taxon>Pelagophyceae</taxon>
        <taxon>Pelagomonadales</taxon>
        <taxon>Pelagomonadaceae</taxon>
        <taxon>Chrysophaeum</taxon>
    </lineage>
</organism>
<keyword evidence="4" id="KW-0472">Membrane</keyword>
<protein>
    <recommendedName>
        <fullName evidence="5">NADP-dependent oxidoreductase domain-containing protein</fullName>
    </recommendedName>
</protein>
<comment type="caution">
    <text evidence="6">The sequence shown here is derived from an EMBL/GenBank/DDBJ whole genome shotgun (WGS) entry which is preliminary data.</text>
</comment>
<dbReference type="Proteomes" id="UP001230188">
    <property type="component" value="Unassembled WGS sequence"/>
</dbReference>
<evidence type="ECO:0000256" key="3">
    <source>
        <dbReference type="ARBA" id="ARBA00023002"/>
    </source>
</evidence>
<keyword evidence="2" id="KW-0521">NADP</keyword>
<dbReference type="AlphaFoldDB" id="A0AAD7UBH6"/>
<keyword evidence="4" id="KW-0812">Transmembrane</keyword>
<feature type="domain" description="NADP-dependent oxidoreductase" evidence="5">
    <location>
        <begin position="25"/>
        <end position="254"/>
    </location>
</feature>
<name>A0AAD7UBH6_9STRA</name>
<evidence type="ECO:0000256" key="1">
    <source>
        <dbReference type="ARBA" id="ARBA00007905"/>
    </source>
</evidence>
<gene>
    <name evidence="6" type="ORF">CTAYLR_010046</name>
</gene>
<evidence type="ECO:0000256" key="2">
    <source>
        <dbReference type="ARBA" id="ARBA00022857"/>
    </source>
</evidence>
<dbReference type="PRINTS" id="PR00069">
    <property type="entry name" value="ALDKETRDTASE"/>
</dbReference>
<comment type="similarity">
    <text evidence="1">Belongs to the aldo/keto reductase family.</text>
</comment>